<protein>
    <recommendedName>
        <fullName evidence="11">Major facilitator superfamily (MFS) profile domain-containing protein</fullName>
    </recommendedName>
</protein>
<feature type="transmembrane region" description="Helical" evidence="10">
    <location>
        <begin position="164"/>
        <end position="183"/>
    </location>
</feature>
<dbReference type="InterPro" id="IPR011701">
    <property type="entry name" value="MFS"/>
</dbReference>
<keyword evidence="5 10" id="KW-0812">Transmembrane</keyword>
<comment type="similarity">
    <text evidence="2">Belongs to the major facilitator superfamily. TCR/Tet family.</text>
</comment>
<evidence type="ECO:0000256" key="1">
    <source>
        <dbReference type="ARBA" id="ARBA00004651"/>
    </source>
</evidence>
<evidence type="ECO:0000256" key="10">
    <source>
        <dbReference type="SAM" id="Phobius"/>
    </source>
</evidence>
<dbReference type="InterPro" id="IPR020846">
    <property type="entry name" value="MFS_dom"/>
</dbReference>
<dbReference type="FunFam" id="1.20.1250.20:FF:000489">
    <property type="entry name" value="MFS general substrate transporter"/>
    <property type="match status" value="1"/>
</dbReference>
<feature type="domain" description="Major facilitator superfamily (MFS) profile" evidence="11">
    <location>
        <begin position="99"/>
        <end position="605"/>
    </location>
</feature>
<dbReference type="Pfam" id="PF07690">
    <property type="entry name" value="MFS_1"/>
    <property type="match status" value="1"/>
</dbReference>
<keyword evidence="6 10" id="KW-1133">Transmembrane helix</keyword>
<evidence type="ECO:0000313" key="12">
    <source>
        <dbReference type="EMBL" id="TEY73368.1"/>
    </source>
</evidence>
<dbReference type="AlphaFoldDB" id="A0A4Y8D8L3"/>
<dbReference type="PANTHER" id="PTHR23501:SF199">
    <property type="entry name" value="MFS EFFLUX TRANSPORTER INPD-RELATED"/>
    <property type="match status" value="1"/>
</dbReference>
<feature type="compositionally biased region" description="Polar residues" evidence="9">
    <location>
        <begin position="10"/>
        <end position="19"/>
    </location>
</feature>
<dbReference type="Gene3D" id="1.20.1250.20">
    <property type="entry name" value="MFS general substrate transporter like domains"/>
    <property type="match status" value="1"/>
</dbReference>
<proteinExistence type="inferred from homology"/>
<dbReference type="EMBL" id="PHWZ01000079">
    <property type="protein sequence ID" value="TEY73368.1"/>
    <property type="molecule type" value="Genomic_DNA"/>
</dbReference>
<organism evidence="12 13">
    <name type="scientific">Botryotinia calthae</name>
    <dbReference type="NCBI Taxonomy" id="38488"/>
    <lineage>
        <taxon>Eukaryota</taxon>
        <taxon>Fungi</taxon>
        <taxon>Dikarya</taxon>
        <taxon>Ascomycota</taxon>
        <taxon>Pezizomycotina</taxon>
        <taxon>Leotiomycetes</taxon>
        <taxon>Helotiales</taxon>
        <taxon>Sclerotiniaceae</taxon>
        <taxon>Botryotinia</taxon>
    </lineage>
</organism>
<evidence type="ECO:0000256" key="7">
    <source>
        <dbReference type="ARBA" id="ARBA00023136"/>
    </source>
</evidence>
<keyword evidence="4" id="KW-1003">Cell membrane</keyword>
<sequence>MTDEKVPPTTRASISSSSTMHEKSDAEQAILAREAMKKDAELSEKPLEKTSSVHDGDNDNPIELKKTKSAAEIQQEELNRVHTSAEGVEYPTGVKLQLISLALCLSVFLMALDNSIIATAIPKITDQFHSLNDVGWYGSAYLLTTASFQLLFGKFYSYFSIKWVYLVAIAIFELGSLICGVAPNSIALIIGRAIAGLGSAGIFSGALIIVAYSVPLVKRPMYTGLIGAMYGIASVAGPLLGGVFTDKATWRWCFLINLPIGAVTVLVILIFFKAPDREAVAVLPWSERIKEFDLLGTAFFIPAIICLLLALQWGGTKYPWGNGRIIALFVLFGVLIGIFIAIQFWKGDSATVPPSIMKKRSMWSAAWFSFCLGSYFLLLIYYLPIWFQAVKGDSAVKSGISNIPMVLTLVIVRFVQPSSFLQNSVLTKSSSIISGALVTTIGYYAPLMIVSSVIASIGIGLLTTFKPDTHHAAWIGYQCLAGIGIGFGMQQPLIACQTVLDISQVPTGTSVIIFVQTLGGALFVSIGQNVFTNKLAQNLAHYVPDLNPAVVLSTGATSIQKDIAPEYLAGVTISYNNALTQSFLVAAVMAALTIIGSVFIEWKSVKGKKIEMAAA</sequence>
<dbReference type="PROSITE" id="PS50850">
    <property type="entry name" value="MFS"/>
    <property type="match status" value="1"/>
</dbReference>
<dbReference type="InterPro" id="IPR036259">
    <property type="entry name" value="MFS_trans_sf"/>
</dbReference>
<keyword evidence="7 10" id="KW-0472">Membrane</keyword>
<evidence type="ECO:0000256" key="2">
    <source>
        <dbReference type="ARBA" id="ARBA00007520"/>
    </source>
</evidence>
<accession>A0A4Y8D8L3</accession>
<dbReference type="SUPFAM" id="SSF103473">
    <property type="entry name" value="MFS general substrate transporter"/>
    <property type="match status" value="1"/>
</dbReference>
<dbReference type="Proteomes" id="UP000297299">
    <property type="component" value="Unassembled WGS sequence"/>
</dbReference>
<dbReference type="PANTHER" id="PTHR23501">
    <property type="entry name" value="MAJOR FACILITATOR SUPERFAMILY"/>
    <property type="match status" value="1"/>
</dbReference>
<dbReference type="PRINTS" id="PR01036">
    <property type="entry name" value="TCRTETB"/>
</dbReference>
<dbReference type="OrthoDB" id="10021397at2759"/>
<dbReference type="FunFam" id="1.20.1250.20:FF:000196">
    <property type="entry name" value="MFS toxin efflux pump (AflT)"/>
    <property type="match status" value="1"/>
</dbReference>
<feature type="transmembrane region" description="Helical" evidence="10">
    <location>
        <begin position="292"/>
        <end position="313"/>
    </location>
</feature>
<name>A0A4Y8D8L3_9HELO</name>
<keyword evidence="8" id="KW-0325">Glycoprotein</keyword>
<gene>
    <name evidence="12" type="ORF">BOTCAL_0079g00340</name>
</gene>
<feature type="transmembrane region" description="Helical" evidence="10">
    <location>
        <begin position="134"/>
        <end position="152"/>
    </location>
</feature>
<feature type="transmembrane region" description="Helical" evidence="10">
    <location>
        <begin position="189"/>
        <end position="212"/>
    </location>
</feature>
<reference evidence="12 13" key="1">
    <citation type="submission" date="2017-11" db="EMBL/GenBank/DDBJ databases">
        <title>Comparative genomics of Botrytis spp.</title>
        <authorList>
            <person name="Valero-Jimenez C.A."/>
            <person name="Tapia P."/>
            <person name="Veloso J."/>
            <person name="Silva-Moreno E."/>
            <person name="Staats M."/>
            <person name="Valdes J.H."/>
            <person name="Van Kan J.A.L."/>
        </authorList>
    </citation>
    <scope>NUCLEOTIDE SEQUENCE [LARGE SCALE GENOMIC DNA]</scope>
    <source>
        <strain evidence="12 13">MUCL2830</strain>
    </source>
</reference>
<dbReference type="FunFam" id="1.20.1720.10:FF:000012">
    <property type="entry name" value="MFS toxin efflux pump (AflT)"/>
    <property type="match status" value="1"/>
</dbReference>
<dbReference type="CDD" id="cd17502">
    <property type="entry name" value="MFS_Azr1_MDR_like"/>
    <property type="match status" value="1"/>
</dbReference>
<evidence type="ECO:0000256" key="8">
    <source>
        <dbReference type="ARBA" id="ARBA00023180"/>
    </source>
</evidence>
<evidence type="ECO:0000256" key="4">
    <source>
        <dbReference type="ARBA" id="ARBA00022475"/>
    </source>
</evidence>
<comment type="caution">
    <text evidence="12">The sequence shown here is derived from an EMBL/GenBank/DDBJ whole genome shotgun (WGS) entry which is preliminary data.</text>
</comment>
<feature type="transmembrane region" description="Helical" evidence="10">
    <location>
        <begin position="583"/>
        <end position="602"/>
    </location>
</feature>
<comment type="subcellular location">
    <subcellularLocation>
        <location evidence="1">Cell membrane</location>
        <topology evidence="1">Multi-pass membrane protein</topology>
    </subcellularLocation>
</comment>
<feature type="compositionally biased region" description="Basic and acidic residues" evidence="9">
    <location>
        <begin position="34"/>
        <end position="62"/>
    </location>
</feature>
<evidence type="ECO:0000313" key="13">
    <source>
        <dbReference type="Proteomes" id="UP000297299"/>
    </source>
</evidence>
<dbReference type="GO" id="GO:0022857">
    <property type="term" value="F:transmembrane transporter activity"/>
    <property type="evidence" value="ECO:0007669"/>
    <property type="project" value="InterPro"/>
</dbReference>
<keyword evidence="3" id="KW-0813">Transport</keyword>
<evidence type="ECO:0000256" key="3">
    <source>
        <dbReference type="ARBA" id="ARBA00022448"/>
    </source>
</evidence>
<evidence type="ECO:0000259" key="11">
    <source>
        <dbReference type="PROSITE" id="PS50850"/>
    </source>
</evidence>
<feature type="transmembrane region" description="Helical" evidence="10">
    <location>
        <begin position="510"/>
        <end position="531"/>
    </location>
</feature>
<keyword evidence="13" id="KW-1185">Reference proteome</keyword>
<feature type="transmembrane region" description="Helical" evidence="10">
    <location>
        <begin position="366"/>
        <end position="387"/>
    </location>
</feature>
<feature type="transmembrane region" description="Helical" evidence="10">
    <location>
        <begin position="224"/>
        <end position="243"/>
    </location>
</feature>
<feature type="transmembrane region" description="Helical" evidence="10">
    <location>
        <begin position="98"/>
        <end position="122"/>
    </location>
</feature>
<feature type="transmembrane region" description="Helical" evidence="10">
    <location>
        <begin position="325"/>
        <end position="345"/>
    </location>
</feature>
<evidence type="ECO:0000256" key="5">
    <source>
        <dbReference type="ARBA" id="ARBA00022692"/>
    </source>
</evidence>
<dbReference type="GO" id="GO:0005886">
    <property type="term" value="C:plasma membrane"/>
    <property type="evidence" value="ECO:0007669"/>
    <property type="project" value="UniProtKB-SubCell"/>
</dbReference>
<feature type="region of interest" description="Disordered" evidence="9">
    <location>
        <begin position="1"/>
        <end position="62"/>
    </location>
</feature>
<evidence type="ECO:0000256" key="9">
    <source>
        <dbReference type="SAM" id="MobiDB-lite"/>
    </source>
</evidence>
<evidence type="ECO:0000256" key="6">
    <source>
        <dbReference type="ARBA" id="ARBA00022989"/>
    </source>
</evidence>
<feature type="transmembrane region" description="Helical" evidence="10">
    <location>
        <begin position="436"/>
        <end position="459"/>
    </location>
</feature>
<feature type="transmembrane region" description="Helical" evidence="10">
    <location>
        <begin position="471"/>
        <end position="489"/>
    </location>
</feature>
<feature type="transmembrane region" description="Helical" evidence="10">
    <location>
        <begin position="249"/>
        <end position="272"/>
    </location>
</feature>